<dbReference type="EMBL" id="JACVVK020000366">
    <property type="protein sequence ID" value="KAK7476760.1"/>
    <property type="molecule type" value="Genomic_DNA"/>
</dbReference>
<feature type="region of interest" description="Disordered" evidence="1">
    <location>
        <begin position="183"/>
        <end position="233"/>
    </location>
</feature>
<dbReference type="AlphaFoldDB" id="A0ABD0JQ18"/>
<feature type="region of interest" description="Disordered" evidence="1">
    <location>
        <begin position="280"/>
        <end position="311"/>
    </location>
</feature>
<keyword evidence="2" id="KW-0472">Membrane</keyword>
<evidence type="ECO:0000256" key="2">
    <source>
        <dbReference type="SAM" id="Phobius"/>
    </source>
</evidence>
<comment type="caution">
    <text evidence="3">The sequence shown here is derived from an EMBL/GenBank/DDBJ whole genome shotgun (WGS) entry which is preliminary data.</text>
</comment>
<evidence type="ECO:0000313" key="4">
    <source>
        <dbReference type="Proteomes" id="UP001519460"/>
    </source>
</evidence>
<name>A0ABD0JQ18_9CAEN</name>
<evidence type="ECO:0000313" key="3">
    <source>
        <dbReference type="EMBL" id="KAK7476760.1"/>
    </source>
</evidence>
<feature type="transmembrane region" description="Helical" evidence="2">
    <location>
        <begin position="71"/>
        <end position="91"/>
    </location>
</feature>
<feature type="transmembrane region" description="Helical" evidence="2">
    <location>
        <begin position="7"/>
        <end position="25"/>
    </location>
</feature>
<accession>A0ABD0JQ18</accession>
<reference evidence="3 4" key="1">
    <citation type="journal article" date="2023" name="Sci. Data">
        <title>Genome assembly of the Korean intertidal mud-creeper Batillaria attramentaria.</title>
        <authorList>
            <person name="Patra A.K."/>
            <person name="Ho P.T."/>
            <person name="Jun S."/>
            <person name="Lee S.J."/>
            <person name="Kim Y."/>
            <person name="Won Y.J."/>
        </authorList>
    </citation>
    <scope>NUCLEOTIDE SEQUENCE [LARGE SCALE GENOMIC DNA]</scope>
    <source>
        <strain evidence="3">Wonlab-2016</strain>
    </source>
</reference>
<feature type="transmembrane region" description="Helical" evidence="2">
    <location>
        <begin position="139"/>
        <end position="162"/>
    </location>
</feature>
<organism evidence="3 4">
    <name type="scientific">Batillaria attramentaria</name>
    <dbReference type="NCBI Taxonomy" id="370345"/>
    <lineage>
        <taxon>Eukaryota</taxon>
        <taxon>Metazoa</taxon>
        <taxon>Spiralia</taxon>
        <taxon>Lophotrochozoa</taxon>
        <taxon>Mollusca</taxon>
        <taxon>Gastropoda</taxon>
        <taxon>Caenogastropoda</taxon>
        <taxon>Sorbeoconcha</taxon>
        <taxon>Cerithioidea</taxon>
        <taxon>Batillariidae</taxon>
        <taxon>Batillaria</taxon>
    </lineage>
</organism>
<protein>
    <submittedName>
        <fullName evidence="3">Uncharacterized protein</fullName>
    </submittedName>
</protein>
<feature type="transmembrane region" description="Helical" evidence="2">
    <location>
        <begin position="107"/>
        <end position="127"/>
    </location>
</feature>
<keyword evidence="2" id="KW-1133">Transmembrane helix</keyword>
<gene>
    <name evidence="3" type="ORF">BaRGS_00031987</name>
</gene>
<keyword evidence="4" id="KW-1185">Reference proteome</keyword>
<proteinExistence type="predicted"/>
<feature type="compositionally biased region" description="Low complexity" evidence="1">
    <location>
        <begin position="215"/>
        <end position="231"/>
    </location>
</feature>
<dbReference type="Proteomes" id="UP001519460">
    <property type="component" value="Unassembled WGS sequence"/>
</dbReference>
<dbReference type="Gene3D" id="1.20.140.150">
    <property type="match status" value="1"/>
</dbReference>
<keyword evidence="2" id="KW-0812">Transmembrane</keyword>
<sequence>MGELDFLEFIAPVVGFTLYVIAFASKCWVNTEDDFHWGLWQKCIPANASSNLTDEECEYMSVGESDGYYEAVRTLSCFVLVCHIFGGLATFRDRKKPEEWPHPQPTVLAIATVIMTVIVLAVMGGSYKNDSRWQTRQPSLGWCYWLALGSACAWAVAVHFLYKGGLRQMQALADATAAATASSTQVVTSTAEGEETRSVASSLSEGNCAGGGDSQGASAASDAGKGAAQQSRQNLSAPDLYPVLSLPSYESAAFGRGAVPVIGVPPPAYEDVMRQPYSYSRQLHADTPGGASVESATAEDIEMVDSSVTQA</sequence>
<evidence type="ECO:0000256" key="1">
    <source>
        <dbReference type="SAM" id="MobiDB-lite"/>
    </source>
</evidence>